<organism evidence="1 2">
    <name type="scientific">Ephemerocybe angulata</name>
    <dbReference type="NCBI Taxonomy" id="980116"/>
    <lineage>
        <taxon>Eukaryota</taxon>
        <taxon>Fungi</taxon>
        <taxon>Dikarya</taxon>
        <taxon>Basidiomycota</taxon>
        <taxon>Agaricomycotina</taxon>
        <taxon>Agaricomycetes</taxon>
        <taxon>Agaricomycetidae</taxon>
        <taxon>Agaricales</taxon>
        <taxon>Agaricineae</taxon>
        <taxon>Psathyrellaceae</taxon>
        <taxon>Ephemerocybe</taxon>
    </lineage>
</organism>
<dbReference type="Proteomes" id="UP000521943">
    <property type="component" value="Unassembled WGS sequence"/>
</dbReference>
<comment type="caution">
    <text evidence="1">The sequence shown here is derived from an EMBL/GenBank/DDBJ whole genome shotgun (WGS) entry which is preliminary data.</text>
</comment>
<dbReference type="OrthoDB" id="3254233at2759"/>
<name>A0A8H6H755_9AGAR</name>
<gene>
    <name evidence="1" type="ORF">DFP72DRAFT_758003</name>
</gene>
<dbReference type="AlphaFoldDB" id="A0A8H6H755"/>
<feature type="non-terminal residue" evidence="1">
    <location>
        <position position="1"/>
    </location>
</feature>
<evidence type="ECO:0000313" key="2">
    <source>
        <dbReference type="Proteomes" id="UP000521943"/>
    </source>
</evidence>
<dbReference type="EMBL" id="JACGCI010000225">
    <property type="protein sequence ID" value="KAF6741658.1"/>
    <property type="molecule type" value="Genomic_DNA"/>
</dbReference>
<evidence type="ECO:0000313" key="1">
    <source>
        <dbReference type="EMBL" id="KAF6741658.1"/>
    </source>
</evidence>
<reference evidence="1 2" key="1">
    <citation type="submission" date="2020-07" db="EMBL/GenBank/DDBJ databases">
        <title>Comparative genomics of pyrophilous fungi reveals a link between fire events and developmental genes.</title>
        <authorList>
            <consortium name="DOE Joint Genome Institute"/>
            <person name="Steindorff A.S."/>
            <person name="Carver A."/>
            <person name="Calhoun S."/>
            <person name="Stillman K."/>
            <person name="Liu H."/>
            <person name="Lipzen A."/>
            <person name="Pangilinan J."/>
            <person name="Labutti K."/>
            <person name="Bruns T.D."/>
            <person name="Grigoriev I.V."/>
        </authorList>
    </citation>
    <scope>NUCLEOTIDE SEQUENCE [LARGE SCALE GENOMIC DNA]</scope>
    <source>
        <strain evidence="1 2">CBS 144469</strain>
    </source>
</reference>
<proteinExistence type="predicted"/>
<keyword evidence="2" id="KW-1185">Reference proteome</keyword>
<feature type="non-terminal residue" evidence="1">
    <location>
        <position position="151"/>
    </location>
</feature>
<protein>
    <submittedName>
        <fullName evidence="1">Uncharacterized protein</fullName>
    </submittedName>
</protein>
<sequence>TITDHPQLFQIVTPIHVNEFENALCSHPNRPFCDSVVRSLREGFWPYANIPDDYPLKYEAPQPEIEDEDQIRFLRDQRDIELSRNRYSDGFGILLDGMVRMPNFAVPKDNGSAWRQVINHSFGPHALNLMVDKDAMGKAPLDGMRTFGPTL</sequence>
<accession>A0A8H6H755</accession>